<dbReference type="InterPro" id="IPR036724">
    <property type="entry name" value="Cobalamin-bd_sf"/>
</dbReference>
<feature type="binding site" evidence="18">
    <location>
        <position position="884"/>
    </location>
    <ligand>
        <name>methylcob(III)alamin</name>
        <dbReference type="ChEBI" id="CHEBI:28115"/>
    </ligand>
</feature>
<dbReference type="Gene3D" id="1.10.288.10">
    <property type="entry name" value="Cobalamin-dependent Methionine Synthase, domain 2"/>
    <property type="match status" value="1"/>
</dbReference>
<sequence>MASFDDSVRTVEPTHLPAGPVPSATVCNGYVRGETDLAEYLTAQLKKRIMILDGAMGTMVQKANLVEADFRGDRFKDHPSELGGNNDLLSLTAPAVIGNIYRQYFEAGSDIIETNTFSGTSIAQADYGLEALAFELNYQSAVLARQEAEKVMAADPSRPRFVAGACGPTNRTASISPSVEDPSARNVTFDELVKAYKEQVRGLVLGGVDILMVETIFDTLNARAALYAIDELFEDDWGGRVSRLPLIISGTITDLSGRTLSGQTTEAFYASVAHAKPFAVGLNCALGCEQMRPFIQRMSDVAPCFVSCYPNAGLPNAMGGYDDSPAKMAGDLKEFVDAGLVNFVGGCCGSTPAHIKAIAEVAANGAPRTRQPIPEDSMMMLSGLEPLVVDKSRFAFLNVGERCNIAGSRKFKRLIANGQYQEAMDIAASQVEAGAMVLDFNVDDGLIDGVKAMTKLLRIAVTEPAIAKVPFMIDSSDWDVILAGLKVCQGKSVVNSISLKEGEAEFLAKAKIVKRFGAAVVVMAFDEEGQAASAERKVEICVRSYNLLTAPPLSFPPNLIIFDPNILTIATGMAEHDSYAADFIKATREIKAQCPGAKISGGVSNLSFGYRGVNVVREAMHSVFLYHAIDAGMDMGIVNPTHLAVYDDIEPELRDLVSAVVLNNGAKVGIDDATAKLLERAEAERANKEAGGGAAAAAAKAAWRDFSVAERLKYALVHGTTEYIEADTEEARLGASSALEVIETHLMDGMSVVGDMFGSGKLFLPQVIKSARVMKKAVAWLTPFIEEEKAAVKAAAVAAVADGTASAAQAAAAAGDGDDADAESYAGTVLLATVAGDVHDIGKGIVAVVLGCNNYRVIDLGVMVPTDVIVKAAIEHKVDVVGVSGLITPSLTHMEKIAMEMKRQGLEIPLLIGGATTSRIHTAVKIARHYASPASPVVHCLDASIAVTVVSSLLDPKSKPDFVEDLFDLYQEIKEDYEASLDDVSLVSLETAVSKRPVLDFSDAALARAPPALGATAVDIPVAELVELIDWNPLFSSFQLKGQYPNRRYPKIFNDDRVGAEAKKLHDDAVALLQNIVDGSTPTPVAVRGVVGVYAAAARLDGSAVDVYANATDAASPTATFHMLRQQTEGASEYASLGDYIAPAGDDGCPRDHLGAMVVSVVGADEAATAYAADGDDYLKILMQAVADRLAEAGAEWLHKSIRTDVSVWGFAAETEDLDADGLHKVAYEGIRPAPGYPSQPDHTEKATLWSLLDVEALIGTSLSESYAMIPAASVSAIVFAHRDAKYFAVGRVGDDQVAAYAAAKGIPVEEAAQWVNPGL</sequence>
<feature type="domain" description="B12-binding N-terminal" evidence="24">
    <location>
        <begin position="699"/>
        <end position="793"/>
    </location>
</feature>
<evidence type="ECO:0000313" key="26">
    <source>
        <dbReference type="Proteomes" id="UP000054408"/>
    </source>
</evidence>
<feature type="binding site" evidence="18">
    <location>
        <position position="1232"/>
    </location>
    <ligand>
        <name>S-adenosyl-L-methionine</name>
        <dbReference type="ChEBI" id="CHEBI:59789"/>
    </ligand>
</feature>
<dbReference type="GO" id="GO:0032259">
    <property type="term" value="P:methylation"/>
    <property type="evidence" value="ECO:0007669"/>
    <property type="project" value="UniProtKB-KW"/>
</dbReference>
<dbReference type="Pfam" id="PF02607">
    <property type="entry name" value="B12-binding_2"/>
    <property type="match status" value="1"/>
</dbReference>
<dbReference type="SUPFAM" id="SSF52242">
    <property type="entry name" value="Cobalamin (vitamin B12)-binding domain"/>
    <property type="match status" value="1"/>
</dbReference>
<dbReference type="GO" id="GO:0005829">
    <property type="term" value="C:cytosol"/>
    <property type="evidence" value="ECO:0007669"/>
    <property type="project" value="TreeGrafter"/>
</dbReference>
<dbReference type="GO" id="GO:0050667">
    <property type="term" value="P:homocysteine metabolic process"/>
    <property type="evidence" value="ECO:0007669"/>
    <property type="project" value="TreeGrafter"/>
</dbReference>
<keyword evidence="10 16" id="KW-0949">S-adenosyl-L-methionine</keyword>
<keyword evidence="9 16" id="KW-0808">Transferase</keyword>
<dbReference type="UniPathway" id="UPA00051">
    <property type="reaction ID" value="UER00081"/>
</dbReference>
<feature type="binding site" evidence="17 19">
    <location>
        <position position="284"/>
    </location>
    <ligand>
        <name>Zn(2+)</name>
        <dbReference type="ChEBI" id="CHEBI:29105"/>
    </ligand>
</feature>
<dbReference type="Gene3D" id="1.10.1240.10">
    <property type="entry name" value="Methionine synthase domain"/>
    <property type="match status" value="1"/>
</dbReference>
<evidence type="ECO:0000256" key="13">
    <source>
        <dbReference type="ARBA" id="ARBA00022833"/>
    </source>
</evidence>
<evidence type="ECO:0000259" key="21">
    <source>
        <dbReference type="PROSITE" id="PS50972"/>
    </source>
</evidence>
<feature type="domain" description="Hcy-binding" evidence="20">
    <location>
        <begin position="38"/>
        <end position="362"/>
    </location>
</feature>
<dbReference type="NCBIfam" id="NF007024">
    <property type="entry name" value="PRK09490.1"/>
    <property type="match status" value="1"/>
</dbReference>
<dbReference type="SUPFAM" id="SSF51717">
    <property type="entry name" value="Dihydropteroate synthetase-like"/>
    <property type="match status" value="1"/>
</dbReference>
<feature type="domain" description="B12-binding" evidence="23">
    <location>
        <begin position="826"/>
        <end position="964"/>
    </location>
</feature>
<dbReference type="PROSITE" id="PS50972">
    <property type="entry name" value="PTERIN_BINDING"/>
    <property type="match status" value="1"/>
</dbReference>
<evidence type="ECO:0000256" key="5">
    <source>
        <dbReference type="ARBA" id="ARBA00012032"/>
    </source>
</evidence>
<feature type="binding site" evidence="17 19">
    <location>
        <position position="348"/>
    </location>
    <ligand>
        <name>Zn(2+)</name>
        <dbReference type="ChEBI" id="CHEBI:29105"/>
    </ligand>
</feature>
<dbReference type="SUPFAM" id="SSF56507">
    <property type="entry name" value="Methionine synthase activation domain-like"/>
    <property type="match status" value="1"/>
</dbReference>
<keyword evidence="7 16" id="KW-0028">Amino-acid biosynthesis</keyword>
<keyword evidence="26" id="KW-1185">Reference proteome</keyword>
<dbReference type="PROSITE" id="PS50970">
    <property type="entry name" value="HCY"/>
    <property type="match status" value="1"/>
</dbReference>
<organism evidence="25 26">
    <name type="scientific">Thecamonas trahens ATCC 50062</name>
    <dbReference type="NCBI Taxonomy" id="461836"/>
    <lineage>
        <taxon>Eukaryota</taxon>
        <taxon>Apusozoa</taxon>
        <taxon>Apusomonadida</taxon>
        <taxon>Apusomonadidae</taxon>
        <taxon>Thecamonas</taxon>
    </lineage>
</organism>
<dbReference type="FunFam" id="1.10.1240.10:FF:000001">
    <property type="entry name" value="Methionine synthase"/>
    <property type="match status" value="1"/>
</dbReference>
<dbReference type="InterPro" id="IPR011005">
    <property type="entry name" value="Dihydropteroate_synth-like_sf"/>
</dbReference>
<dbReference type="FunFam" id="3.20.20.20:FF:000002">
    <property type="entry name" value="Methionine synthase"/>
    <property type="match status" value="1"/>
</dbReference>
<feature type="binding site" evidence="18">
    <location>
        <position position="943"/>
    </location>
    <ligand>
        <name>methylcob(III)alamin</name>
        <dbReference type="ChEBI" id="CHEBI:28115"/>
    </ligand>
</feature>
<dbReference type="SMART" id="SM01018">
    <property type="entry name" value="B12-binding_2"/>
    <property type="match status" value="1"/>
</dbReference>
<evidence type="ECO:0000256" key="8">
    <source>
        <dbReference type="ARBA" id="ARBA00022628"/>
    </source>
</evidence>
<dbReference type="InterPro" id="IPR000489">
    <property type="entry name" value="Pterin-binding_dom"/>
</dbReference>
<keyword evidence="8 16" id="KW-0846">Cobalamin</keyword>
<keyword evidence="6 16" id="KW-0489">Methyltransferase</keyword>
<dbReference type="GO" id="GO:0008705">
    <property type="term" value="F:methionine synthase activity"/>
    <property type="evidence" value="ECO:0007669"/>
    <property type="project" value="UniProtKB-UniRule"/>
</dbReference>
<keyword evidence="12" id="KW-0677">Repeat</keyword>
<feature type="binding site" evidence="17 19">
    <location>
        <position position="347"/>
    </location>
    <ligand>
        <name>Zn(2+)</name>
        <dbReference type="ChEBI" id="CHEBI:29105"/>
    </ligand>
</feature>
<dbReference type="PANTHER" id="PTHR45833">
    <property type="entry name" value="METHIONINE SYNTHASE"/>
    <property type="match status" value="1"/>
</dbReference>
<dbReference type="InterPro" id="IPR036589">
    <property type="entry name" value="HCY_dom_sf"/>
</dbReference>
<dbReference type="OrthoDB" id="261426at2759"/>
<dbReference type="Pfam" id="PF02965">
    <property type="entry name" value="Met_synt_B12"/>
    <property type="match status" value="1"/>
</dbReference>
<dbReference type="InterPro" id="IPR003726">
    <property type="entry name" value="HCY_dom"/>
</dbReference>
<dbReference type="InterPro" id="IPR037010">
    <property type="entry name" value="VitB12-dep_Met_synth_activ_sf"/>
</dbReference>
<dbReference type="Pfam" id="PF00809">
    <property type="entry name" value="Pterin_bind"/>
    <property type="match status" value="1"/>
</dbReference>
<dbReference type="PIRSF" id="PIRSF000381">
    <property type="entry name" value="MetH"/>
    <property type="match status" value="1"/>
</dbReference>
<evidence type="ECO:0000256" key="19">
    <source>
        <dbReference type="PROSITE-ProRule" id="PRU00333"/>
    </source>
</evidence>
<comment type="cofactor">
    <cofactor evidence="2 16 17">
        <name>methylcob(III)alamin</name>
        <dbReference type="ChEBI" id="CHEBI:28115"/>
    </cofactor>
</comment>
<dbReference type="Pfam" id="PF02310">
    <property type="entry name" value="B12-binding"/>
    <property type="match status" value="1"/>
</dbReference>
<dbReference type="CDD" id="cd00740">
    <property type="entry name" value="MeTr"/>
    <property type="match status" value="1"/>
</dbReference>
<dbReference type="OMA" id="ADCIAMS"/>
<dbReference type="GO" id="GO:0008270">
    <property type="term" value="F:zinc ion binding"/>
    <property type="evidence" value="ECO:0007669"/>
    <property type="project" value="UniProtKB-UniRule"/>
</dbReference>
<evidence type="ECO:0000256" key="16">
    <source>
        <dbReference type="PIRNR" id="PIRNR000381"/>
    </source>
</evidence>
<evidence type="ECO:0000256" key="4">
    <source>
        <dbReference type="ARBA" id="ARBA00010398"/>
    </source>
</evidence>
<evidence type="ECO:0000256" key="11">
    <source>
        <dbReference type="ARBA" id="ARBA00022723"/>
    </source>
</evidence>
<dbReference type="SUPFAM" id="SSF47644">
    <property type="entry name" value="Methionine synthase domain"/>
    <property type="match status" value="1"/>
</dbReference>
<name>A0A0L0DDE4_THETB</name>
<dbReference type="Pfam" id="PF02574">
    <property type="entry name" value="S-methyl_trans"/>
    <property type="match status" value="1"/>
</dbReference>
<evidence type="ECO:0000256" key="7">
    <source>
        <dbReference type="ARBA" id="ARBA00022605"/>
    </source>
</evidence>
<dbReference type="InterPro" id="IPR011822">
    <property type="entry name" value="MetH"/>
</dbReference>
<dbReference type="eggNOG" id="KOG1579">
    <property type="taxonomic scope" value="Eukaryota"/>
</dbReference>
<dbReference type="InterPro" id="IPR006158">
    <property type="entry name" value="Cobalamin-bd"/>
</dbReference>
<dbReference type="PANTHER" id="PTHR45833:SF1">
    <property type="entry name" value="METHIONINE SYNTHASE"/>
    <property type="match status" value="1"/>
</dbReference>
<dbReference type="PROSITE" id="PS50974">
    <property type="entry name" value="ADOMET_ACTIVATION"/>
    <property type="match status" value="1"/>
</dbReference>
<dbReference type="EMBL" id="GL349460">
    <property type="protein sequence ID" value="KNC50240.1"/>
    <property type="molecule type" value="Genomic_DNA"/>
</dbReference>
<dbReference type="PROSITE" id="PS51337">
    <property type="entry name" value="B12_BINDING_NTER"/>
    <property type="match status" value="1"/>
</dbReference>
<comment type="similarity">
    <text evidence="4">Belongs to the vitamin-B12 dependent methionine synthase family.</text>
</comment>
<reference evidence="25 26" key="1">
    <citation type="submission" date="2010-05" db="EMBL/GenBank/DDBJ databases">
        <title>The Genome Sequence of Thecamonas trahens ATCC 50062.</title>
        <authorList>
            <consortium name="The Broad Institute Genome Sequencing Platform"/>
            <person name="Russ C."/>
            <person name="Cuomo C."/>
            <person name="Shea T."/>
            <person name="Young S.K."/>
            <person name="Zeng Q."/>
            <person name="Koehrsen M."/>
            <person name="Haas B."/>
            <person name="Borodovsky M."/>
            <person name="Guigo R."/>
            <person name="Alvarado L."/>
            <person name="Berlin A."/>
            <person name="Bochicchio J."/>
            <person name="Borenstein D."/>
            <person name="Chapman S."/>
            <person name="Chen Z."/>
            <person name="Freedman E."/>
            <person name="Gellesch M."/>
            <person name="Goldberg J."/>
            <person name="Griggs A."/>
            <person name="Gujja S."/>
            <person name="Heilman E."/>
            <person name="Heiman D."/>
            <person name="Hepburn T."/>
            <person name="Howarth C."/>
            <person name="Jen D."/>
            <person name="Larson L."/>
            <person name="Mehta T."/>
            <person name="Park D."/>
            <person name="Pearson M."/>
            <person name="Roberts A."/>
            <person name="Saif S."/>
            <person name="Shenoy N."/>
            <person name="Sisk P."/>
            <person name="Stolte C."/>
            <person name="Sykes S."/>
            <person name="Thomson T."/>
            <person name="Walk T."/>
            <person name="White J."/>
            <person name="Yandava C."/>
            <person name="Burger G."/>
            <person name="Gray M.W."/>
            <person name="Holland P.W.H."/>
            <person name="King N."/>
            <person name="Lang F.B.F."/>
            <person name="Roger A.J."/>
            <person name="Ruiz-Trillo I."/>
            <person name="Lander E."/>
            <person name="Nusbaum C."/>
        </authorList>
    </citation>
    <scope>NUCLEOTIDE SEQUENCE [LARGE SCALE GENOMIC DNA]</scope>
    <source>
        <strain evidence="25 26">ATCC 50062</strain>
    </source>
</reference>
<dbReference type="InterPro" id="IPR003759">
    <property type="entry name" value="Cbl-bd_cap"/>
</dbReference>
<comment type="cofactor">
    <cofactor evidence="1 16 19">
        <name>Zn(2+)</name>
        <dbReference type="ChEBI" id="CHEBI:29105"/>
    </cofactor>
</comment>
<evidence type="ECO:0000259" key="22">
    <source>
        <dbReference type="PROSITE" id="PS50974"/>
    </source>
</evidence>
<evidence type="ECO:0000256" key="2">
    <source>
        <dbReference type="ARBA" id="ARBA00001956"/>
    </source>
</evidence>
<gene>
    <name evidence="25" type="ORF">AMSG_06395</name>
</gene>
<dbReference type="Proteomes" id="UP000054408">
    <property type="component" value="Unassembled WGS sequence"/>
</dbReference>
<evidence type="ECO:0000256" key="18">
    <source>
        <dbReference type="PIRSR" id="PIRSR000381-2"/>
    </source>
</evidence>
<dbReference type="GeneID" id="25565559"/>
<dbReference type="GO" id="GO:0031419">
    <property type="term" value="F:cobalamin binding"/>
    <property type="evidence" value="ECO:0007669"/>
    <property type="project" value="UniProtKB-UniRule"/>
</dbReference>
<feature type="binding site" evidence="18">
    <location>
        <position position="1030"/>
    </location>
    <ligand>
        <name>S-adenosyl-L-methionine</name>
        <dbReference type="ChEBI" id="CHEBI:59789"/>
    </ligand>
</feature>
<comment type="domain">
    <text evidence="16">Modular enzyme with four functionally distinct domains. The isolated Hcy-binding domain catalyzes methyl transfer from free methylcobalamin to homocysteine. The Hcy-binding domain in association with the pterin-binding domain catalyzes the methylation of cob(I)alamin by methyltetrahydrofolate and the methylation of homocysteine. The B12-binding domain binds the cofactor. The AdoMet activation domain binds S-adenosyl-L-methionine. Under aerobic conditions cob(I)alamin can be converted to inactive cob(II)alamin. Reductive methylation by S-adenosyl-L-methionine and flavodoxin regenerates methylcobalamin.</text>
</comment>
<dbReference type="FunFam" id="3.20.20.330:FF:000001">
    <property type="entry name" value="Methionine synthase"/>
    <property type="match status" value="1"/>
</dbReference>
<dbReference type="Gene3D" id="3.20.20.330">
    <property type="entry name" value="Homocysteine-binding-like domain"/>
    <property type="match status" value="1"/>
</dbReference>
<dbReference type="PROSITE" id="PS51332">
    <property type="entry name" value="B12_BINDING"/>
    <property type="match status" value="1"/>
</dbReference>
<keyword evidence="13 16" id="KW-0862">Zinc</keyword>
<evidence type="ECO:0000313" key="25">
    <source>
        <dbReference type="EMBL" id="KNC50240.1"/>
    </source>
</evidence>
<evidence type="ECO:0000256" key="14">
    <source>
        <dbReference type="ARBA" id="ARBA00023167"/>
    </source>
</evidence>
<evidence type="ECO:0000256" key="12">
    <source>
        <dbReference type="ARBA" id="ARBA00022737"/>
    </source>
</evidence>
<feature type="binding site" evidence="18">
    <location>
        <begin position="836"/>
        <end position="840"/>
    </location>
    <ligand>
        <name>methylcob(III)alamin</name>
        <dbReference type="ChEBI" id="CHEBI:28115"/>
    </ligand>
</feature>
<dbReference type="NCBIfam" id="TIGR02082">
    <property type="entry name" value="metH"/>
    <property type="match status" value="1"/>
</dbReference>
<evidence type="ECO:0000259" key="23">
    <source>
        <dbReference type="PROSITE" id="PS51332"/>
    </source>
</evidence>
<protein>
    <recommendedName>
        <fullName evidence="5 16">Methionine synthase</fullName>
        <ecNumber evidence="5 16">2.1.1.13</ecNumber>
    </recommendedName>
    <alternativeName>
        <fullName evidence="16">5-methyltetrahydrofolate--homocysteine methyltransferase</fullName>
    </alternativeName>
</protein>
<dbReference type="STRING" id="461836.A0A0L0DDE4"/>
<evidence type="ECO:0000259" key="24">
    <source>
        <dbReference type="PROSITE" id="PS51337"/>
    </source>
</evidence>
<feature type="binding site" evidence="18">
    <location>
        <position position="888"/>
    </location>
    <ligand>
        <name>methylcob(III)alamin</name>
        <dbReference type="ChEBI" id="CHEBI:28115"/>
    </ligand>
</feature>
<keyword evidence="15 16" id="KW-0170">Cobalt</keyword>
<feature type="domain" description="AdoMet activation" evidence="22">
    <location>
        <begin position="980"/>
        <end position="1320"/>
    </location>
</feature>
<comment type="pathway">
    <text evidence="3 16">Amino-acid biosynthesis; L-methionine biosynthesis via de novo pathway; L-methionine from L-homocysteine (MetH route): step 1/1.</text>
</comment>
<dbReference type="EC" id="2.1.1.13" evidence="5 16"/>
<keyword evidence="14 16" id="KW-0486">Methionine biosynthesis</keyword>
<evidence type="ECO:0000256" key="6">
    <source>
        <dbReference type="ARBA" id="ARBA00022603"/>
    </source>
</evidence>
<accession>A0A0L0DDE4</accession>
<comment type="function">
    <text evidence="16">Catalyzes the transfer of a methyl group from methyl-cobalamin to homocysteine, yielding enzyme-bound cob(I)alamin and methionine. Subsequently, remethylates the cofactor using methyltetrahydrofolate.</text>
</comment>
<feature type="domain" description="Pterin-binding" evidence="21">
    <location>
        <begin position="396"/>
        <end position="658"/>
    </location>
</feature>
<evidence type="ECO:0000256" key="10">
    <source>
        <dbReference type="ARBA" id="ARBA00022691"/>
    </source>
</evidence>
<evidence type="ECO:0000256" key="15">
    <source>
        <dbReference type="ARBA" id="ARBA00023285"/>
    </source>
</evidence>
<keyword evidence="11 16" id="KW-0479">Metal-binding</keyword>
<dbReference type="InterPro" id="IPR004223">
    <property type="entry name" value="VitB12-dep_Met_synth_activ_dom"/>
</dbReference>
<dbReference type="Gene3D" id="3.20.20.20">
    <property type="entry name" value="Dihydropteroate synthase-like"/>
    <property type="match status" value="1"/>
</dbReference>
<dbReference type="InterPro" id="IPR050554">
    <property type="entry name" value="Met_Synthase/Corrinoid"/>
</dbReference>
<dbReference type="Gene3D" id="3.40.50.280">
    <property type="entry name" value="Cobalamin-binding domain"/>
    <property type="match status" value="1"/>
</dbReference>
<evidence type="ECO:0000256" key="17">
    <source>
        <dbReference type="PIRSR" id="PIRSR000381-1"/>
    </source>
</evidence>
<feature type="binding site" description="axial binding residue" evidence="17">
    <location>
        <position position="839"/>
    </location>
    <ligand>
        <name>methylcob(III)alamin</name>
        <dbReference type="ChEBI" id="CHEBI:28115"/>
    </ligand>
    <ligandPart>
        <name>Co</name>
        <dbReference type="ChEBI" id="CHEBI:27638"/>
    </ligandPart>
</feature>
<dbReference type="SUPFAM" id="SSF82282">
    <property type="entry name" value="Homocysteine S-methyltransferase"/>
    <property type="match status" value="1"/>
</dbReference>
<evidence type="ECO:0000256" key="3">
    <source>
        <dbReference type="ARBA" id="ARBA00005178"/>
    </source>
</evidence>
<evidence type="ECO:0000256" key="1">
    <source>
        <dbReference type="ARBA" id="ARBA00001947"/>
    </source>
</evidence>
<dbReference type="Gene3D" id="3.10.196.10">
    <property type="entry name" value="Vitamin B12-dependent methionine synthase, activation domain"/>
    <property type="match status" value="1"/>
</dbReference>
<evidence type="ECO:0000256" key="9">
    <source>
        <dbReference type="ARBA" id="ARBA00022679"/>
    </source>
</evidence>
<dbReference type="InterPro" id="IPR036594">
    <property type="entry name" value="Meth_synthase_dom"/>
</dbReference>
<comment type="catalytic activity">
    <reaction evidence="16">
        <text>(6S)-5-methyl-5,6,7,8-tetrahydrofolate + L-homocysteine = (6S)-5,6,7,8-tetrahydrofolate + L-methionine</text>
        <dbReference type="Rhea" id="RHEA:11172"/>
        <dbReference type="ChEBI" id="CHEBI:18608"/>
        <dbReference type="ChEBI" id="CHEBI:57453"/>
        <dbReference type="ChEBI" id="CHEBI:57844"/>
        <dbReference type="ChEBI" id="CHEBI:58199"/>
        <dbReference type="EC" id="2.1.1.13"/>
    </reaction>
</comment>
<dbReference type="GO" id="GO:0046653">
    <property type="term" value="P:tetrahydrofolate metabolic process"/>
    <property type="evidence" value="ECO:0007669"/>
    <property type="project" value="TreeGrafter"/>
</dbReference>
<feature type="binding site" evidence="18">
    <location>
        <begin position="1287"/>
        <end position="1288"/>
    </location>
    <ligand>
        <name>S-adenosyl-L-methionine</name>
        <dbReference type="ChEBI" id="CHEBI:59789"/>
    </ligand>
</feature>
<proteinExistence type="inferred from homology"/>
<evidence type="ECO:0000259" key="20">
    <source>
        <dbReference type="PROSITE" id="PS50970"/>
    </source>
</evidence>
<feature type="binding site" evidence="18">
    <location>
        <position position="743"/>
    </location>
    <ligand>
        <name>methylcob(III)alamin</name>
        <dbReference type="ChEBI" id="CHEBI:28115"/>
    </ligand>
</feature>
<dbReference type="RefSeq" id="XP_013757070.1">
    <property type="nucleotide sequence ID" value="XM_013901616.1"/>
</dbReference>